<proteinExistence type="inferred from homology"/>
<comment type="subcellular location">
    <subcellularLocation>
        <location evidence="1">Golgi apparatus</location>
        <location evidence="1">Golgi stack membrane</location>
        <topology evidence="1">Single-pass type II membrane protein</topology>
    </subcellularLocation>
    <subcellularLocation>
        <location evidence="2">Secreted</location>
    </subcellularLocation>
</comment>
<evidence type="ECO:0000256" key="16">
    <source>
        <dbReference type="ARBA" id="ARBA00034329"/>
    </source>
</evidence>
<dbReference type="PANTHER" id="PTHR46059">
    <property type="entry name" value="BETA-GALACTOSIDE ALPHA-2,6-SIALYLTRANSFERASE"/>
    <property type="match status" value="1"/>
</dbReference>
<evidence type="ECO:0000256" key="17">
    <source>
        <dbReference type="ARBA" id="ARBA00069321"/>
    </source>
</evidence>
<evidence type="ECO:0000256" key="19">
    <source>
        <dbReference type="ARBA" id="ARBA00076676"/>
    </source>
</evidence>
<evidence type="ECO:0000313" key="24">
    <source>
        <dbReference type="Proteomes" id="UP001214576"/>
    </source>
</evidence>
<comment type="caution">
    <text evidence="23">The sequence shown here is derived from an EMBL/GenBank/DDBJ whole genome shotgun (WGS) entry which is preliminary data.</text>
</comment>
<dbReference type="GO" id="GO:0032580">
    <property type="term" value="C:Golgi cisterna membrane"/>
    <property type="evidence" value="ECO:0007669"/>
    <property type="project" value="UniProtKB-SubCell"/>
</dbReference>
<dbReference type="EMBL" id="JAKZEL010000001">
    <property type="protein sequence ID" value="KAI4548235.1"/>
    <property type="molecule type" value="Genomic_DNA"/>
</dbReference>
<evidence type="ECO:0000256" key="18">
    <source>
        <dbReference type="ARBA" id="ARBA00076526"/>
    </source>
</evidence>
<dbReference type="InterPro" id="IPR001675">
    <property type="entry name" value="Glyco_trans_29"/>
</dbReference>
<keyword evidence="7" id="KW-0808">Transferase</keyword>
<dbReference type="Pfam" id="PF00777">
    <property type="entry name" value="Glyco_transf_29"/>
    <property type="match status" value="1"/>
</dbReference>
<dbReference type="EC" id="2.4.3.1" evidence="16"/>
<feature type="compositionally biased region" description="Low complexity" evidence="21">
    <location>
        <begin position="222"/>
        <end position="232"/>
    </location>
</feature>
<evidence type="ECO:0000256" key="20">
    <source>
        <dbReference type="ARBA" id="ARBA00080062"/>
    </source>
</evidence>
<evidence type="ECO:0000256" key="2">
    <source>
        <dbReference type="ARBA" id="ARBA00004613"/>
    </source>
</evidence>
<evidence type="ECO:0000256" key="6">
    <source>
        <dbReference type="ARBA" id="ARBA00022676"/>
    </source>
</evidence>
<accession>A0AAD4UQ00</accession>
<keyword evidence="10 22" id="KW-1133">Transmembrane helix</keyword>
<dbReference type="FunFam" id="3.90.1480.20:FF:000012">
    <property type="entry name" value="ST6 beta-galactoside alpha-2,6-sialyltransferase 1"/>
    <property type="match status" value="1"/>
</dbReference>
<dbReference type="GO" id="GO:0097503">
    <property type="term" value="P:sialylation"/>
    <property type="evidence" value="ECO:0007669"/>
    <property type="project" value="TreeGrafter"/>
</dbReference>
<dbReference type="PANTHER" id="PTHR46059:SF2">
    <property type="entry name" value="BETA-GALACTOSIDE ALPHA-2,6-SIALYLTRANSFERASE 1"/>
    <property type="match status" value="1"/>
</dbReference>
<protein>
    <recommendedName>
        <fullName evidence="17">Beta-galactoside alpha-2,6-sialyltransferase 1</fullName>
        <ecNumber evidence="16">2.4.3.1</ecNumber>
    </recommendedName>
    <alternativeName>
        <fullName evidence="20">CMP-N-acetylneuraminate-beta-galactosamide-alpha-2,6-sialyltransferase 1</fullName>
    </alternativeName>
    <alternativeName>
        <fullName evidence="19">ST6Gal I</fullName>
    </alternativeName>
    <alternativeName>
        <fullName evidence="18">Sialyltransferase 1</fullName>
    </alternativeName>
</protein>
<evidence type="ECO:0000256" key="8">
    <source>
        <dbReference type="ARBA" id="ARBA00022692"/>
    </source>
</evidence>
<evidence type="ECO:0000256" key="12">
    <source>
        <dbReference type="ARBA" id="ARBA00023136"/>
    </source>
</evidence>
<name>A0AAD4UQ00_OVIAM</name>
<evidence type="ECO:0000256" key="22">
    <source>
        <dbReference type="SAM" id="Phobius"/>
    </source>
</evidence>
<keyword evidence="5" id="KW-0964">Secreted</keyword>
<evidence type="ECO:0000256" key="13">
    <source>
        <dbReference type="ARBA" id="ARBA00023157"/>
    </source>
</evidence>
<feature type="transmembrane region" description="Helical" evidence="22">
    <location>
        <begin position="174"/>
        <end position="191"/>
    </location>
</feature>
<reference evidence="23" key="1">
    <citation type="submission" date="2022-03" db="EMBL/GenBank/DDBJ databases">
        <title>Genomic analyses of argali, domestic sheep and their hybrids provide insights into chromosomal evolution, heterosis and genetic basis of agronomic traits.</title>
        <authorList>
            <person name="Li M."/>
        </authorList>
    </citation>
    <scope>NUCLEOTIDE SEQUENCE</scope>
    <source>
        <strain evidence="23">CAU-MHL-2022a</strain>
        <tissue evidence="23">Skin</tissue>
    </source>
</reference>
<evidence type="ECO:0000256" key="9">
    <source>
        <dbReference type="ARBA" id="ARBA00022968"/>
    </source>
</evidence>
<dbReference type="Proteomes" id="UP001214576">
    <property type="component" value="Unassembled WGS sequence"/>
</dbReference>
<evidence type="ECO:0000256" key="7">
    <source>
        <dbReference type="ARBA" id="ARBA00022679"/>
    </source>
</evidence>
<organism evidence="23 24">
    <name type="scientific">Ovis ammon polii</name>
    <dbReference type="NCBI Taxonomy" id="230172"/>
    <lineage>
        <taxon>Eukaryota</taxon>
        <taxon>Metazoa</taxon>
        <taxon>Chordata</taxon>
        <taxon>Craniata</taxon>
        <taxon>Vertebrata</taxon>
        <taxon>Euteleostomi</taxon>
        <taxon>Mammalia</taxon>
        <taxon>Eutheria</taxon>
        <taxon>Laurasiatheria</taxon>
        <taxon>Artiodactyla</taxon>
        <taxon>Ruminantia</taxon>
        <taxon>Pecora</taxon>
        <taxon>Bovidae</taxon>
        <taxon>Caprinae</taxon>
        <taxon>Ovis</taxon>
    </lineage>
</organism>
<dbReference type="GO" id="GO:0018279">
    <property type="term" value="P:protein N-linked glycosylation via asparagine"/>
    <property type="evidence" value="ECO:0007669"/>
    <property type="project" value="TreeGrafter"/>
</dbReference>
<keyword evidence="12 22" id="KW-0472">Membrane</keyword>
<feature type="region of interest" description="Disordered" evidence="21">
    <location>
        <begin position="222"/>
        <end position="242"/>
    </location>
</feature>
<keyword evidence="9" id="KW-0735">Signal-anchor</keyword>
<dbReference type="Gene3D" id="3.90.1480.20">
    <property type="entry name" value="Glycosyl transferase family 29"/>
    <property type="match status" value="1"/>
</dbReference>
<sequence length="581" mass="65456">MQPLLRIELQHVNLGVGNDTGQFTSISDPETVKPSFTMVPGIQCCCFQGFSLNFFQLAFSPSQSYTFPIGTRSVASPENYQAFSISPIFFHTASQKEPICEVDIIIPILEEEGEEPERSGTLILVEGSAIEGSSERFPGREVPEVHEAYFPAKNSMVSLNTPFIMTRTSLKKKFFSCCVLIFLLFAIVCVWKEKKKGNYYEFLKLQNKEYQMLQGLEKVAMSSSSQPGSSSSTHNPQKNIQALGGPKAKLGATFQVWDKDSSSKNLAPRLQTIRKNYLNMNKYKVTYKGPGPGVKFSAEALLCHLRDHVNISMIEATDFPFNTSDWEGYLPQEDIRTKAGPWGRCAVVSSAGSLKSSRLGREIDDHDAVLRFNGAPTVKFQQDVGTKTTIRLVNSQEAGSQSALPFAQLVTTEAGFLKDSLYNEGILIVWDPSVYHSDIPKWYRNPDYSFFNNFKSYRKLHPDQPFYILKPQMPWELWDIIQEISSELIQPNPPSSGMLGIAIMMSLCDQVDIYEFLPSKRKTDVCYYYQRYFDSACTMGAYHPLLFEKNMVKHLNLGTDEDIYLLGKATLPGFRTIRCGA</sequence>
<keyword evidence="14" id="KW-0325">Glycoprotein</keyword>
<keyword evidence="6" id="KW-0328">Glycosyltransferase</keyword>
<evidence type="ECO:0000256" key="15">
    <source>
        <dbReference type="ARBA" id="ARBA00034249"/>
    </source>
</evidence>
<dbReference type="InterPro" id="IPR038578">
    <property type="entry name" value="GT29-like_sf"/>
</dbReference>
<keyword evidence="13" id="KW-1015">Disulfide bond</keyword>
<dbReference type="GO" id="GO:0003835">
    <property type="term" value="F:beta-galactoside alpha-2,6-sialyltransferase activity"/>
    <property type="evidence" value="ECO:0007669"/>
    <property type="project" value="UniProtKB-EC"/>
</dbReference>
<evidence type="ECO:0000256" key="21">
    <source>
        <dbReference type="SAM" id="MobiDB-lite"/>
    </source>
</evidence>
<evidence type="ECO:0000256" key="3">
    <source>
        <dbReference type="ARBA" id="ARBA00004922"/>
    </source>
</evidence>
<dbReference type="GO" id="GO:0005576">
    <property type="term" value="C:extracellular region"/>
    <property type="evidence" value="ECO:0007669"/>
    <property type="project" value="UniProtKB-SubCell"/>
</dbReference>
<evidence type="ECO:0000256" key="5">
    <source>
        <dbReference type="ARBA" id="ARBA00022525"/>
    </source>
</evidence>
<evidence type="ECO:0000256" key="10">
    <source>
        <dbReference type="ARBA" id="ARBA00022989"/>
    </source>
</evidence>
<comment type="catalytic activity">
    <reaction evidence="15">
        <text>a beta-D-galactoside + CMP-N-acetyl-beta-neuraminate = an N-acetyl-alpha-neuraminyl-(2-&gt;6)-beta-D-galactosyl derivative + CMP + H(+)</text>
        <dbReference type="Rhea" id="RHEA:52104"/>
        <dbReference type="ChEBI" id="CHEBI:15378"/>
        <dbReference type="ChEBI" id="CHEBI:28034"/>
        <dbReference type="ChEBI" id="CHEBI:57812"/>
        <dbReference type="ChEBI" id="CHEBI:60377"/>
        <dbReference type="ChEBI" id="CHEBI:136398"/>
        <dbReference type="EC" id="2.4.3.1"/>
    </reaction>
</comment>
<keyword evidence="8 22" id="KW-0812">Transmembrane</keyword>
<evidence type="ECO:0000256" key="4">
    <source>
        <dbReference type="ARBA" id="ARBA00006003"/>
    </source>
</evidence>
<evidence type="ECO:0000313" key="23">
    <source>
        <dbReference type="EMBL" id="KAI4548235.1"/>
    </source>
</evidence>
<keyword evidence="24" id="KW-1185">Reference proteome</keyword>
<gene>
    <name evidence="23" type="ORF">MG293_000565</name>
</gene>
<dbReference type="AlphaFoldDB" id="A0AAD4UQ00"/>
<evidence type="ECO:0000256" key="11">
    <source>
        <dbReference type="ARBA" id="ARBA00023034"/>
    </source>
</evidence>
<evidence type="ECO:0000256" key="1">
    <source>
        <dbReference type="ARBA" id="ARBA00004447"/>
    </source>
</evidence>
<keyword evidence="11" id="KW-0333">Golgi apparatus</keyword>
<evidence type="ECO:0000256" key="14">
    <source>
        <dbReference type="ARBA" id="ARBA00023180"/>
    </source>
</evidence>
<comment type="pathway">
    <text evidence="3">Protein modification; protein glycosylation.</text>
</comment>
<comment type="similarity">
    <text evidence="4">Belongs to the glycosyltransferase 29 family.</text>
</comment>
<dbReference type="CDD" id="cd23985">
    <property type="entry name" value="GT29_ST6GAL1"/>
    <property type="match status" value="1"/>
</dbReference>